<protein>
    <recommendedName>
        <fullName evidence="8">Ion transport domain-containing protein</fullName>
    </recommendedName>
</protein>
<evidence type="ECO:0000313" key="10">
    <source>
        <dbReference type="Proteomes" id="UP000594261"/>
    </source>
</evidence>
<feature type="compositionally biased region" description="Basic residues" evidence="6">
    <location>
        <begin position="339"/>
        <end position="362"/>
    </location>
</feature>
<evidence type="ECO:0000256" key="7">
    <source>
        <dbReference type="SAM" id="Phobius"/>
    </source>
</evidence>
<dbReference type="GO" id="GO:0016020">
    <property type="term" value="C:membrane"/>
    <property type="evidence" value="ECO:0007669"/>
    <property type="project" value="UniProtKB-SubCell"/>
</dbReference>
<feature type="domain" description="Ion transport" evidence="8">
    <location>
        <begin position="50"/>
        <end position="339"/>
    </location>
</feature>
<evidence type="ECO:0000256" key="5">
    <source>
        <dbReference type="ARBA" id="ARBA00023303"/>
    </source>
</evidence>
<sequence>MRDIEGNYFRNGVEAGGQQSRIDGGDSLESSPPPEQHHRISQTWRIIFGVSCVIAVSLDPLFFYVPVINEENKCIELDKKLRTISLILRSVTDIIGIINIILQVLYGYTDKTSGEDIDPKKIPRRWLYFLIDILVLLPFPQKVVDFFCSFQYVPRVVQIYLSWKDPKRKANKLTNKSPIWLKAAFNFFLYIIASHVLGAFWYFLSIERETACWHRACVDKECSESSFNCDHSLGNYTFLNDVCIISPPNSTPNTTFFDFGIFLGALQSGVVQSKSFSEKFFQCFWWGMRNLSSLGQNLQTSNYVWESLFTILISLLGLLLFSYFIGNLQKKREEMRRKKEERKRKKEEKKRKKGEKKRKKQKHQDGSGDGKEEEGEAKEDTSERREEEAETLSPCLSPNS</sequence>
<evidence type="ECO:0000313" key="9">
    <source>
        <dbReference type="EnsemblPlants" id="QL09p010427:mrna"/>
    </source>
</evidence>
<evidence type="ECO:0000256" key="1">
    <source>
        <dbReference type="ARBA" id="ARBA00004141"/>
    </source>
</evidence>
<keyword evidence="5" id="KW-0813">Transport</keyword>
<organism evidence="9 10">
    <name type="scientific">Quercus lobata</name>
    <name type="common">Valley oak</name>
    <dbReference type="NCBI Taxonomy" id="97700"/>
    <lineage>
        <taxon>Eukaryota</taxon>
        <taxon>Viridiplantae</taxon>
        <taxon>Streptophyta</taxon>
        <taxon>Embryophyta</taxon>
        <taxon>Tracheophyta</taxon>
        <taxon>Spermatophyta</taxon>
        <taxon>Magnoliopsida</taxon>
        <taxon>eudicotyledons</taxon>
        <taxon>Gunneridae</taxon>
        <taxon>Pentapetalae</taxon>
        <taxon>rosids</taxon>
        <taxon>fabids</taxon>
        <taxon>Fagales</taxon>
        <taxon>Fagaceae</taxon>
        <taxon>Quercus</taxon>
    </lineage>
</organism>
<dbReference type="EMBL" id="LRBV02000009">
    <property type="status" value="NOT_ANNOTATED_CDS"/>
    <property type="molecule type" value="Genomic_DNA"/>
</dbReference>
<feature type="region of interest" description="Disordered" evidence="6">
    <location>
        <begin position="334"/>
        <end position="400"/>
    </location>
</feature>
<evidence type="ECO:0000256" key="6">
    <source>
        <dbReference type="SAM" id="MobiDB-lite"/>
    </source>
</evidence>
<reference evidence="9 10" key="1">
    <citation type="journal article" date="2016" name="G3 (Bethesda)">
        <title>First Draft Assembly and Annotation of the Genome of a California Endemic Oak Quercus lobata Nee (Fagaceae).</title>
        <authorList>
            <person name="Sork V.L."/>
            <person name="Fitz-Gibbon S.T."/>
            <person name="Puiu D."/>
            <person name="Crepeau M."/>
            <person name="Gugger P.F."/>
            <person name="Sherman R."/>
            <person name="Stevens K."/>
            <person name="Langley C.H."/>
            <person name="Pellegrini M."/>
            <person name="Salzberg S.L."/>
        </authorList>
    </citation>
    <scope>NUCLEOTIDE SEQUENCE [LARGE SCALE GENOMIC DNA]</scope>
    <source>
        <strain evidence="9 10">cv. SW786</strain>
    </source>
</reference>
<dbReference type="OMA" id="IFTISCM"/>
<keyword evidence="5" id="KW-0406">Ion transport</keyword>
<dbReference type="PANTHER" id="PTHR45651:SF68">
    <property type="entry name" value="ION TRANSPORT DOMAIN-CONTAINING PROTEIN"/>
    <property type="match status" value="1"/>
</dbReference>
<evidence type="ECO:0000256" key="3">
    <source>
        <dbReference type="ARBA" id="ARBA00022989"/>
    </source>
</evidence>
<dbReference type="Gramene" id="QL09p010427:mrna">
    <property type="protein sequence ID" value="QL09p010427:mrna"/>
    <property type="gene ID" value="QL09p010427"/>
</dbReference>
<dbReference type="PANTHER" id="PTHR45651">
    <property type="entry name" value="CYCLIC NUCLEOTIDE-GATED ION CHANNEL 15-RELATED-RELATED"/>
    <property type="match status" value="1"/>
</dbReference>
<keyword evidence="3 7" id="KW-1133">Transmembrane helix</keyword>
<dbReference type="InterPro" id="IPR005821">
    <property type="entry name" value="Ion_trans_dom"/>
</dbReference>
<feature type="compositionally biased region" description="Basic and acidic residues" evidence="6">
    <location>
        <begin position="378"/>
        <end position="387"/>
    </location>
</feature>
<feature type="transmembrane region" description="Helical" evidence="7">
    <location>
        <begin position="308"/>
        <end position="328"/>
    </location>
</feature>
<feature type="transmembrane region" description="Helical" evidence="7">
    <location>
        <begin position="46"/>
        <end position="65"/>
    </location>
</feature>
<dbReference type="Pfam" id="PF00520">
    <property type="entry name" value="Ion_trans"/>
    <property type="match status" value="1"/>
</dbReference>
<feature type="transmembrane region" description="Helical" evidence="7">
    <location>
        <begin position="126"/>
        <end position="148"/>
    </location>
</feature>
<evidence type="ECO:0000259" key="8">
    <source>
        <dbReference type="Pfam" id="PF00520"/>
    </source>
</evidence>
<keyword evidence="5" id="KW-0407">Ion channel</keyword>
<keyword evidence="2 7" id="KW-0812">Transmembrane</keyword>
<dbReference type="SUPFAM" id="SSF81324">
    <property type="entry name" value="Voltage-gated potassium channels"/>
    <property type="match status" value="1"/>
</dbReference>
<keyword evidence="10" id="KW-1185">Reference proteome</keyword>
<dbReference type="InParanoid" id="A0A7N2MI92"/>
<keyword evidence="4 7" id="KW-0472">Membrane</keyword>
<dbReference type="Gene3D" id="1.10.287.70">
    <property type="match status" value="1"/>
</dbReference>
<evidence type="ECO:0000256" key="4">
    <source>
        <dbReference type="ARBA" id="ARBA00023136"/>
    </source>
</evidence>
<feature type="transmembrane region" description="Helical" evidence="7">
    <location>
        <begin position="86"/>
        <end position="106"/>
    </location>
</feature>
<dbReference type="GO" id="GO:0005216">
    <property type="term" value="F:monoatomic ion channel activity"/>
    <property type="evidence" value="ECO:0007669"/>
    <property type="project" value="InterPro"/>
</dbReference>
<reference evidence="9" key="2">
    <citation type="submission" date="2021-01" db="UniProtKB">
        <authorList>
            <consortium name="EnsemblPlants"/>
        </authorList>
    </citation>
    <scope>IDENTIFICATION</scope>
</reference>
<comment type="subcellular location">
    <subcellularLocation>
        <location evidence="1">Membrane</location>
        <topology evidence="1">Multi-pass membrane protein</topology>
    </subcellularLocation>
</comment>
<feature type="transmembrane region" description="Helical" evidence="7">
    <location>
        <begin position="179"/>
        <end position="204"/>
    </location>
</feature>
<feature type="region of interest" description="Disordered" evidence="6">
    <location>
        <begin position="14"/>
        <end position="36"/>
    </location>
</feature>
<dbReference type="AlphaFoldDB" id="A0A7N2MI92"/>
<proteinExistence type="predicted"/>
<dbReference type="EnsemblPlants" id="QL09p010427:mrna">
    <property type="protein sequence ID" value="QL09p010427:mrna"/>
    <property type="gene ID" value="QL09p010427"/>
</dbReference>
<dbReference type="Proteomes" id="UP000594261">
    <property type="component" value="Chromosome 9"/>
</dbReference>
<evidence type="ECO:0000256" key="2">
    <source>
        <dbReference type="ARBA" id="ARBA00022692"/>
    </source>
</evidence>
<name>A0A7N2MI92_QUELO</name>
<accession>A0A7N2MI92</accession>